<protein>
    <submittedName>
        <fullName evidence="2">CACTA en-spm transposon protein</fullName>
    </submittedName>
</protein>
<organism evidence="2 3">
    <name type="scientific">Cucumis melo var. makuwa</name>
    <name type="common">Oriental melon</name>
    <dbReference type="NCBI Taxonomy" id="1194695"/>
    <lineage>
        <taxon>Eukaryota</taxon>
        <taxon>Viridiplantae</taxon>
        <taxon>Streptophyta</taxon>
        <taxon>Embryophyta</taxon>
        <taxon>Tracheophyta</taxon>
        <taxon>Spermatophyta</taxon>
        <taxon>Magnoliopsida</taxon>
        <taxon>eudicotyledons</taxon>
        <taxon>Gunneridae</taxon>
        <taxon>Pentapetalae</taxon>
        <taxon>rosids</taxon>
        <taxon>fabids</taxon>
        <taxon>Cucurbitales</taxon>
        <taxon>Cucurbitaceae</taxon>
        <taxon>Benincaseae</taxon>
        <taxon>Cucumis</taxon>
    </lineage>
</organism>
<evidence type="ECO:0000313" key="3">
    <source>
        <dbReference type="Proteomes" id="UP000321947"/>
    </source>
</evidence>
<feature type="region of interest" description="Disordered" evidence="1">
    <location>
        <begin position="74"/>
        <end position="141"/>
    </location>
</feature>
<feature type="compositionally biased region" description="Low complexity" evidence="1">
    <location>
        <begin position="122"/>
        <end position="141"/>
    </location>
</feature>
<reference evidence="2 3" key="1">
    <citation type="submission" date="2019-08" db="EMBL/GenBank/DDBJ databases">
        <title>Draft genome sequences of two oriental melons (Cucumis melo L. var makuwa).</title>
        <authorList>
            <person name="Kwon S.-Y."/>
        </authorList>
    </citation>
    <scope>NUCLEOTIDE SEQUENCE [LARGE SCALE GENOMIC DNA]</scope>
    <source>
        <strain evidence="3">cv. Chang Bougi</strain>
        <tissue evidence="2">Leaf</tissue>
    </source>
</reference>
<comment type="caution">
    <text evidence="2">The sequence shown here is derived from an EMBL/GenBank/DDBJ whole genome shotgun (WGS) entry which is preliminary data.</text>
</comment>
<evidence type="ECO:0000256" key="1">
    <source>
        <dbReference type="SAM" id="MobiDB-lite"/>
    </source>
</evidence>
<gene>
    <name evidence="2" type="ORF">E5676_scaffold85G00750</name>
</gene>
<evidence type="ECO:0000313" key="2">
    <source>
        <dbReference type="EMBL" id="TYJ97552.1"/>
    </source>
</evidence>
<sequence length="141" mass="15757">MLTTFKEFSDDCYRYFKKYSDPEEAHANPSNILVGRAIMDEQGCTSSLKKKGKSINRVELFRETHVRVGTFVLQATEDAHSQPTPEGNQPLSRDEIYDQVLGRRSSYSKGLGWGPKSKAHKTTSSSSSTTSCSQSATEREI</sequence>
<accession>A0A5D3BCK2</accession>
<dbReference type="Proteomes" id="UP000321947">
    <property type="component" value="Unassembled WGS sequence"/>
</dbReference>
<proteinExistence type="predicted"/>
<name>A0A5D3BCK2_CUCMM</name>
<feature type="compositionally biased region" description="Polar residues" evidence="1">
    <location>
        <begin position="81"/>
        <end position="91"/>
    </location>
</feature>
<dbReference type="AlphaFoldDB" id="A0A5D3BCK2"/>
<dbReference type="EMBL" id="SSTD01018828">
    <property type="protein sequence ID" value="TYJ97552.1"/>
    <property type="molecule type" value="Genomic_DNA"/>
</dbReference>